<organism evidence="2">
    <name type="scientific">marine sediment metagenome</name>
    <dbReference type="NCBI Taxonomy" id="412755"/>
    <lineage>
        <taxon>unclassified sequences</taxon>
        <taxon>metagenomes</taxon>
        <taxon>ecological metagenomes</taxon>
    </lineage>
</organism>
<dbReference type="EMBL" id="BARS01026692">
    <property type="protein sequence ID" value="GAG03461.1"/>
    <property type="molecule type" value="Genomic_DNA"/>
</dbReference>
<evidence type="ECO:0000313" key="2">
    <source>
        <dbReference type="EMBL" id="GAG03461.1"/>
    </source>
</evidence>
<feature type="non-terminal residue" evidence="2">
    <location>
        <position position="1"/>
    </location>
</feature>
<reference evidence="2" key="1">
    <citation type="journal article" date="2014" name="Front. Microbiol.">
        <title>High frequency of phylogenetically diverse reductive dehalogenase-homologous genes in deep subseafloor sedimentary metagenomes.</title>
        <authorList>
            <person name="Kawai M."/>
            <person name="Futagami T."/>
            <person name="Toyoda A."/>
            <person name="Takaki Y."/>
            <person name="Nishi S."/>
            <person name="Hori S."/>
            <person name="Arai W."/>
            <person name="Tsubouchi T."/>
            <person name="Morono Y."/>
            <person name="Uchiyama I."/>
            <person name="Ito T."/>
            <person name="Fujiyama A."/>
            <person name="Inagaki F."/>
            <person name="Takami H."/>
        </authorList>
    </citation>
    <scope>NUCLEOTIDE SEQUENCE</scope>
    <source>
        <strain evidence="2">Expedition CK06-06</strain>
    </source>
</reference>
<evidence type="ECO:0000256" key="1">
    <source>
        <dbReference type="SAM" id="Phobius"/>
    </source>
</evidence>
<feature type="transmembrane region" description="Helical" evidence="1">
    <location>
        <begin position="44"/>
        <end position="61"/>
    </location>
</feature>
<gene>
    <name evidence="2" type="ORF">S01H1_42038</name>
</gene>
<protein>
    <recommendedName>
        <fullName evidence="3">Cationic amino acid transporter C-terminal domain-containing protein</fullName>
    </recommendedName>
</protein>
<dbReference type="Gene3D" id="1.20.1740.10">
    <property type="entry name" value="Amino acid/polyamine transporter I"/>
    <property type="match status" value="1"/>
</dbReference>
<comment type="caution">
    <text evidence="2">The sequence shown here is derived from an EMBL/GenBank/DDBJ whole genome shotgun (WGS) entry which is preliminary data.</text>
</comment>
<accession>X0VSH2</accession>
<keyword evidence="1" id="KW-0812">Transmembrane</keyword>
<keyword evidence="1" id="KW-0472">Membrane</keyword>
<dbReference type="AlphaFoldDB" id="X0VSH2"/>
<keyword evidence="1" id="KW-1133">Transmembrane helix</keyword>
<feature type="transmembrane region" description="Helical" evidence="1">
    <location>
        <begin position="20"/>
        <end position="38"/>
    </location>
</feature>
<name>X0VSH2_9ZZZZ</name>
<sequence length="67" mass="7446">GVFKLRRLKKSEYKMPGFPVVPIIYILAGVSILTLGFLESPVPSLIAILTVVSGIPAYYIFKSIYEK</sequence>
<evidence type="ECO:0008006" key="3">
    <source>
        <dbReference type="Google" id="ProtNLM"/>
    </source>
</evidence>
<proteinExistence type="predicted"/>